<reference evidence="3 4" key="1">
    <citation type="submission" date="2020-08" db="EMBL/GenBank/DDBJ databases">
        <authorList>
            <person name="Newling K."/>
            <person name="Davey J."/>
            <person name="Forrester S."/>
        </authorList>
    </citation>
    <scope>NUCLEOTIDE SEQUENCE [LARGE SCALE GENOMIC DNA]</scope>
    <source>
        <strain evidence="4">Crithidia deanei Carvalho (ATCC PRA-265)</strain>
    </source>
</reference>
<dbReference type="AlphaFoldDB" id="S9V3J4"/>
<dbReference type="OrthoDB" id="2016540at2759"/>
<name>S9V3J4_9TRYP</name>
<evidence type="ECO:0000259" key="2">
    <source>
        <dbReference type="PROSITE" id="PS50222"/>
    </source>
</evidence>
<feature type="domain" description="EF-hand" evidence="2">
    <location>
        <begin position="129"/>
        <end position="158"/>
    </location>
</feature>
<protein>
    <submittedName>
        <fullName evidence="3">SNARE associated Golgi protein, putative</fullName>
    </submittedName>
</protein>
<dbReference type="VEuPathDB" id="TriTrypDB:ADEAN_000648800"/>
<dbReference type="InterPro" id="IPR032816">
    <property type="entry name" value="VTT_dom"/>
</dbReference>
<keyword evidence="1" id="KW-0472">Membrane</keyword>
<keyword evidence="4" id="KW-1185">Reference proteome</keyword>
<evidence type="ECO:0000256" key="1">
    <source>
        <dbReference type="SAM" id="Phobius"/>
    </source>
</evidence>
<dbReference type="GO" id="GO:0005509">
    <property type="term" value="F:calcium ion binding"/>
    <property type="evidence" value="ECO:0007669"/>
    <property type="project" value="InterPro"/>
</dbReference>
<gene>
    <name evidence="3" type="ORF">ADEAN_000648800</name>
</gene>
<dbReference type="Pfam" id="PF09335">
    <property type="entry name" value="VTT_dom"/>
    <property type="match status" value="1"/>
</dbReference>
<keyword evidence="1" id="KW-0812">Transmembrane</keyword>
<dbReference type="EMBL" id="LR877156">
    <property type="protein sequence ID" value="CAD2218995.1"/>
    <property type="molecule type" value="Genomic_DNA"/>
</dbReference>
<feature type="transmembrane region" description="Helical" evidence="1">
    <location>
        <begin position="105"/>
        <end position="127"/>
    </location>
</feature>
<dbReference type="Proteomes" id="UP000515908">
    <property type="component" value="Chromosome 12"/>
</dbReference>
<feature type="transmembrane region" description="Helical" evidence="1">
    <location>
        <begin position="383"/>
        <end position="410"/>
    </location>
</feature>
<organism evidence="3 4">
    <name type="scientific">Angomonas deanei</name>
    <dbReference type="NCBI Taxonomy" id="59799"/>
    <lineage>
        <taxon>Eukaryota</taxon>
        <taxon>Discoba</taxon>
        <taxon>Euglenozoa</taxon>
        <taxon>Kinetoplastea</taxon>
        <taxon>Metakinetoplastina</taxon>
        <taxon>Trypanosomatida</taxon>
        <taxon>Trypanosomatidae</taxon>
        <taxon>Strigomonadinae</taxon>
        <taxon>Angomonas</taxon>
    </lineage>
</organism>
<feature type="transmembrane region" description="Helical" evidence="1">
    <location>
        <begin position="214"/>
        <end position="240"/>
    </location>
</feature>
<keyword evidence="1" id="KW-1133">Transmembrane helix</keyword>
<dbReference type="InterPro" id="IPR018247">
    <property type="entry name" value="EF_Hand_1_Ca_BS"/>
</dbReference>
<sequence>MPSVPFHSIIYLTLSKFYQFLVVQKKRLSPYYTVASANIKLFLPLMKRANSVAVFVKETEKLLESKRNTKPLNILRQPFLTVYFFACTVTRWLSESIRTTMKRPATLRAIPIVCVLVLLSLLVVPSYKKSIFQTLDTNGDGRVDAAELESYYVGTLGKPAGTGGRMASSFPGGQKELDFAHFNQWWDTTPDEHREYAYFSASLWREGEYFLTDALYWVILGILSSVGLGTGMHSGLLFLFPHIYRTCAAADSCGNVNFWSYPVNPFYGPKSRTFLCLAPSSAPGGSSTLLRLLKVIPACMLWGAGTAIGEIPPYALSYAAALQGQRNEELEETSKYNVLNQMKDWTLEKIKRYGFWAIFLLSSWPNMAFDLCGMACGQFRMPFWTFFGATLLGKAVVKVNMQAVFFVFLFSGDNIDRLVKTMGDAVVSVAPASMDAQKYTTKAVAAVVQARDSIASRAKGKASEATGEVESPLVALLGWIAVAAVLWFAKSIVESFAVMEQERRDANRIEKLKAYLDESEDWAREVETDNVEELIKKVEGESGTPYRRRSAVDLTQWILLVLTALSYYYLQRVPFLIFASLLWQHLLARYVFHLTGENSCMCSVTRFAMFAVIFIFTVRLK</sequence>
<evidence type="ECO:0000313" key="4">
    <source>
        <dbReference type="Proteomes" id="UP000515908"/>
    </source>
</evidence>
<feature type="transmembrane region" description="Helical" evidence="1">
    <location>
        <begin position="551"/>
        <end position="569"/>
    </location>
</feature>
<dbReference type="InterPro" id="IPR002048">
    <property type="entry name" value="EF_hand_dom"/>
</dbReference>
<accession>S9V3J4</accession>
<evidence type="ECO:0000313" key="3">
    <source>
        <dbReference type="EMBL" id="CAD2218995.1"/>
    </source>
</evidence>
<feature type="transmembrane region" description="Helical" evidence="1">
    <location>
        <begin position="604"/>
        <end position="620"/>
    </location>
</feature>
<dbReference type="PROSITE" id="PS00018">
    <property type="entry name" value="EF_HAND_1"/>
    <property type="match status" value="1"/>
</dbReference>
<dbReference type="PROSITE" id="PS50222">
    <property type="entry name" value="EF_HAND_2"/>
    <property type="match status" value="1"/>
</dbReference>
<proteinExistence type="predicted"/>